<evidence type="ECO:0000256" key="7">
    <source>
        <dbReference type="ARBA" id="ARBA00023237"/>
    </source>
</evidence>
<keyword evidence="5" id="KW-0732">Signal</keyword>
<dbReference type="InterPro" id="IPR036942">
    <property type="entry name" value="Beta-barrel_TonB_sf"/>
</dbReference>
<comment type="caution">
    <text evidence="9">The sequence shown here is derived from an EMBL/GenBank/DDBJ whole genome shotgun (WGS) entry which is preliminary data.</text>
</comment>
<dbReference type="Gene3D" id="2.170.130.10">
    <property type="entry name" value="TonB-dependent receptor, plug domain"/>
    <property type="match status" value="1"/>
</dbReference>
<dbReference type="Gene3D" id="2.40.170.20">
    <property type="entry name" value="TonB-dependent receptor, beta-barrel domain"/>
    <property type="match status" value="1"/>
</dbReference>
<protein>
    <recommendedName>
        <fullName evidence="8">TonB-dependent receptor plug domain-containing protein</fullName>
    </recommendedName>
</protein>
<evidence type="ECO:0000259" key="8">
    <source>
        <dbReference type="Pfam" id="PF07715"/>
    </source>
</evidence>
<sequence length="1243" mass="138200">MLDEKKQPVIGAIVNVSLGGIVKGGAATDFDGNYLIKPLDPGTYNLTVQYTGFAKTEVTGIMVSNGRATQNVTLVPATSTTLGTVTITYKKPPFNKDGIGITYDAKDIKALATTEVTDIGSLTPGVYQSQRGKGTSIGGARKTGTLYIIDGVQVQNIGEEANTGINMSQNAIEQMEVITSGIPAKYGDVSGGVVSITSRGVARKTSGSVRVQQSVDGYNNRLVNFSVAGPLYKKRIDSVTKKPVLGFALSGDWYDDHNRYPTYDKQWVVKDDVKRNLEERPLQIVSDNTGARVYNYSSNYITFKDMEQRKIQPRNRTQEMRFNGKLDYQVADNLRVIGGGMVNYVVDDEYSRQGSLMAPEATFSRRDLTTRGFIRFTQKFGKMNDTSARNNIISNAFYSVQADFQRTSTGRQDPNFKKDIFKYSYVGKFADRPRTNIYGFNTDSISGKQGIVLLGSASNGYDFTRSELNPVLANYTTQYYNSLEGNVPANILTIQANNGMANGDQPRPTYSANGVGLFNSPGSSPTYYQTFNSDQYALDVNASFDLNTGKTRHAIEFGLYYQQRIIRSYAAQANLGGTQSIWNQMRNLVSSVDNQNLRLDNQNPIFRVNGKDYTYVSSGVVGQGTFIDNATGNPANIIPGPMDTIYYNLKNVGTSSFDKNLRKKLGVADNAMINIDNLDPSTFSLDLFSADELLNLSGNSFVGYYGYTYTGAKQTGTVNFNDFWTQKNERGEYTRPIGAYAPTYIAGYIQDRFNYKDINFNIGFRVDRYSANTKVLRDPYSLYPVTTVGQVSGAQNFVNGGAHPSNIGNDYVVYVNDNNSSNPTIIGYRDGNNWYDPTGKLIQDPSLLKQYSDGRDPQPFIQSQYKDIKMTDSNFNPNLSFTDYQPQVTIMPRIQFSFPISDVANFYAHYDIYAQRPYPTSLGNATAWDYFNLSAAAPTGVIANANLRSQKTFDYEVGFQQKLTDHSALTLSAFYKERKDMIAIVPYVYAYPYTYQTYGNRDFSTTKGSTMLYDLRATNHLKMTVSYTLQFAEGTGSSYNSGRGLLNNLIQEGLPNLRYVTFLDVDSRHIIAANADFRFNEGEGPVVGKNHILQNAGANLILRTRSGEPYTRYSDALGQTVVGGVNGARLPWHFGMDLRLDKDFALKFGRKGDAAEGKMPKRVKYVKGIVMINNLLNTREVLGVHGFTGRTDDNGYLVSSFGQQFVPQQISPQSYNDLYTIYMNNPAFLNYARTVSLAVEFNF</sequence>
<dbReference type="InterPro" id="IPR008969">
    <property type="entry name" value="CarboxyPept-like_regulatory"/>
</dbReference>
<evidence type="ECO:0000256" key="5">
    <source>
        <dbReference type="ARBA" id="ARBA00022729"/>
    </source>
</evidence>
<keyword evidence="7" id="KW-0998">Cell outer membrane</keyword>
<keyword evidence="10" id="KW-1185">Reference proteome</keyword>
<dbReference type="InterPro" id="IPR012910">
    <property type="entry name" value="Plug_dom"/>
</dbReference>
<organism evidence="9 10">
    <name type="scientific">Nemorincola caseinilytica</name>
    <dbReference type="NCBI Taxonomy" id="2054315"/>
    <lineage>
        <taxon>Bacteria</taxon>
        <taxon>Pseudomonadati</taxon>
        <taxon>Bacteroidota</taxon>
        <taxon>Chitinophagia</taxon>
        <taxon>Chitinophagales</taxon>
        <taxon>Chitinophagaceae</taxon>
        <taxon>Nemorincola</taxon>
    </lineage>
</organism>
<evidence type="ECO:0000313" key="10">
    <source>
        <dbReference type="Proteomes" id="UP001500067"/>
    </source>
</evidence>
<dbReference type="SUPFAM" id="SSF49464">
    <property type="entry name" value="Carboxypeptidase regulatory domain-like"/>
    <property type="match status" value="1"/>
</dbReference>
<keyword evidence="6" id="KW-0472">Membrane</keyword>
<evidence type="ECO:0000256" key="1">
    <source>
        <dbReference type="ARBA" id="ARBA00004571"/>
    </source>
</evidence>
<dbReference type="PANTHER" id="PTHR30069">
    <property type="entry name" value="TONB-DEPENDENT OUTER MEMBRANE RECEPTOR"/>
    <property type="match status" value="1"/>
</dbReference>
<keyword evidence="2" id="KW-0813">Transport</keyword>
<evidence type="ECO:0000256" key="2">
    <source>
        <dbReference type="ARBA" id="ARBA00022448"/>
    </source>
</evidence>
<dbReference type="EMBL" id="BAABFA010000008">
    <property type="protein sequence ID" value="GAA4463210.1"/>
    <property type="molecule type" value="Genomic_DNA"/>
</dbReference>
<dbReference type="SUPFAM" id="SSF56935">
    <property type="entry name" value="Porins"/>
    <property type="match status" value="1"/>
</dbReference>
<dbReference type="Pfam" id="PF07715">
    <property type="entry name" value="Plug"/>
    <property type="match status" value="1"/>
</dbReference>
<dbReference type="InterPro" id="IPR037066">
    <property type="entry name" value="Plug_dom_sf"/>
</dbReference>
<dbReference type="Proteomes" id="UP001500067">
    <property type="component" value="Unassembled WGS sequence"/>
</dbReference>
<feature type="domain" description="TonB-dependent receptor plug" evidence="8">
    <location>
        <begin position="103"/>
        <end position="193"/>
    </location>
</feature>
<reference evidence="10" key="1">
    <citation type="journal article" date="2019" name="Int. J. Syst. Evol. Microbiol.">
        <title>The Global Catalogue of Microorganisms (GCM) 10K type strain sequencing project: providing services to taxonomists for standard genome sequencing and annotation.</title>
        <authorList>
            <consortium name="The Broad Institute Genomics Platform"/>
            <consortium name="The Broad Institute Genome Sequencing Center for Infectious Disease"/>
            <person name="Wu L."/>
            <person name="Ma J."/>
        </authorList>
    </citation>
    <scope>NUCLEOTIDE SEQUENCE [LARGE SCALE GENOMIC DNA]</scope>
    <source>
        <strain evidence="10">JCM 32105</strain>
    </source>
</reference>
<comment type="subcellular location">
    <subcellularLocation>
        <location evidence="1">Cell outer membrane</location>
        <topology evidence="1">Multi-pass membrane protein</topology>
    </subcellularLocation>
</comment>
<keyword evidence="3" id="KW-1134">Transmembrane beta strand</keyword>
<proteinExistence type="predicted"/>
<evidence type="ECO:0000256" key="6">
    <source>
        <dbReference type="ARBA" id="ARBA00023136"/>
    </source>
</evidence>
<gene>
    <name evidence="9" type="ORF">GCM10023093_11190</name>
</gene>
<keyword evidence="4" id="KW-0812">Transmembrane</keyword>
<evidence type="ECO:0000313" key="9">
    <source>
        <dbReference type="EMBL" id="GAA4463210.1"/>
    </source>
</evidence>
<accession>A0ABP8N8Z5</accession>
<dbReference type="PANTHER" id="PTHR30069:SF29">
    <property type="entry name" value="HEMOGLOBIN AND HEMOGLOBIN-HAPTOGLOBIN-BINDING PROTEIN 1-RELATED"/>
    <property type="match status" value="1"/>
</dbReference>
<dbReference type="Pfam" id="PF13620">
    <property type="entry name" value="CarboxypepD_reg"/>
    <property type="match status" value="1"/>
</dbReference>
<dbReference type="Gene3D" id="2.60.40.1120">
    <property type="entry name" value="Carboxypeptidase-like, regulatory domain"/>
    <property type="match status" value="1"/>
</dbReference>
<dbReference type="InterPro" id="IPR039426">
    <property type="entry name" value="TonB-dep_rcpt-like"/>
</dbReference>
<name>A0ABP8N8Z5_9BACT</name>
<evidence type="ECO:0000256" key="4">
    <source>
        <dbReference type="ARBA" id="ARBA00022692"/>
    </source>
</evidence>
<evidence type="ECO:0000256" key="3">
    <source>
        <dbReference type="ARBA" id="ARBA00022452"/>
    </source>
</evidence>